<evidence type="ECO:0000313" key="6">
    <source>
        <dbReference type="Proteomes" id="UP000638043"/>
    </source>
</evidence>
<protein>
    <submittedName>
        <fullName evidence="5">UDP-glucose 4-epimerase</fullName>
    </submittedName>
</protein>
<dbReference type="RefSeq" id="WP_188702162.1">
    <property type="nucleotide sequence ID" value="NZ_BMMQ01000007.1"/>
</dbReference>
<evidence type="ECO:0000256" key="3">
    <source>
        <dbReference type="ARBA" id="ARBA00023027"/>
    </source>
</evidence>
<dbReference type="Gene3D" id="3.40.50.720">
    <property type="entry name" value="NAD(P)-binding Rossmann-like Domain"/>
    <property type="match status" value="1"/>
</dbReference>
<keyword evidence="2" id="KW-0560">Oxidoreductase</keyword>
<evidence type="ECO:0000313" key="5">
    <source>
        <dbReference type="EMBL" id="GGO65756.1"/>
    </source>
</evidence>
<organism evidence="5 6">
    <name type="scientific">Microbacterium nanhaiense</name>
    <dbReference type="NCBI Taxonomy" id="1301026"/>
    <lineage>
        <taxon>Bacteria</taxon>
        <taxon>Bacillati</taxon>
        <taxon>Actinomycetota</taxon>
        <taxon>Actinomycetes</taxon>
        <taxon>Micrococcales</taxon>
        <taxon>Microbacteriaceae</taxon>
        <taxon>Microbacterium</taxon>
    </lineage>
</organism>
<dbReference type="PANTHER" id="PTHR43103:SF5">
    <property type="entry name" value="4-EPIMERASE, PUTATIVE (AFU_ORTHOLOGUE AFUA_7G00360)-RELATED"/>
    <property type="match status" value="1"/>
</dbReference>
<dbReference type="SUPFAM" id="SSF51735">
    <property type="entry name" value="NAD(P)-binding Rossmann-fold domains"/>
    <property type="match status" value="1"/>
</dbReference>
<reference evidence="6" key="1">
    <citation type="journal article" date="2019" name="Int. J. Syst. Evol. Microbiol.">
        <title>The Global Catalogue of Microorganisms (GCM) 10K type strain sequencing project: providing services to taxonomists for standard genome sequencing and annotation.</title>
        <authorList>
            <consortium name="The Broad Institute Genomics Platform"/>
            <consortium name="The Broad Institute Genome Sequencing Center for Infectious Disease"/>
            <person name="Wu L."/>
            <person name="Ma J."/>
        </authorList>
    </citation>
    <scope>NUCLEOTIDE SEQUENCE [LARGE SCALE GENOMIC DNA]</scope>
    <source>
        <strain evidence="6">CGMCC 4.7181</strain>
    </source>
</reference>
<proteinExistence type="inferred from homology"/>
<evidence type="ECO:0000256" key="2">
    <source>
        <dbReference type="ARBA" id="ARBA00023002"/>
    </source>
</evidence>
<sequence>MRIALTGYSGKLGTVVARELRAAGHEVLGLDAIGARGSGFLQVELTDYGQVIDALGSGGDRGEPVHAVVHLGAIPAPGIRSEVATFHNNMTATFNVFWAAVRLGIRKIVYASSETVLGLPFDIDPPYAPVDEEYAPRPESVYSLVKTLEERMADELVRWYPDLSITALRFSNVMVPEDYEAFGAFDDDARARKWNLWGYIDARDGAQAIERALEQAPAGFDQFIIAAADTVMTRPNAELLAEVFPDVPLKRPIGDNETLLSIDKARRLLGYEPAHSWRDHA</sequence>
<accession>A0ABQ2N3E5</accession>
<gene>
    <name evidence="5" type="ORF">GCM10010910_23650</name>
</gene>
<dbReference type="InterPro" id="IPR001509">
    <property type="entry name" value="Epimerase_deHydtase"/>
</dbReference>
<dbReference type="PANTHER" id="PTHR43103">
    <property type="entry name" value="NUCLEOSIDE-DIPHOSPHATE-SUGAR EPIMERASE"/>
    <property type="match status" value="1"/>
</dbReference>
<comment type="similarity">
    <text evidence="1">Belongs to the NAD(P)-dependent epimerase/dehydratase family.</text>
</comment>
<keyword evidence="3" id="KW-0520">NAD</keyword>
<dbReference type="Pfam" id="PF01370">
    <property type="entry name" value="Epimerase"/>
    <property type="match status" value="1"/>
</dbReference>
<feature type="domain" description="NAD-dependent epimerase/dehydratase" evidence="4">
    <location>
        <begin position="3"/>
        <end position="215"/>
    </location>
</feature>
<dbReference type="EMBL" id="BMMQ01000007">
    <property type="protein sequence ID" value="GGO65756.1"/>
    <property type="molecule type" value="Genomic_DNA"/>
</dbReference>
<evidence type="ECO:0000259" key="4">
    <source>
        <dbReference type="Pfam" id="PF01370"/>
    </source>
</evidence>
<evidence type="ECO:0000256" key="1">
    <source>
        <dbReference type="ARBA" id="ARBA00007637"/>
    </source>
</evidence>
<dbReference type="InterPro" id="IPR036291">
    <property type="entry name" value="NAD(P)-bd_dom_sf"/>
</dbReference>
<dbReference type="Proteomes" id="UP000638043">
    <property type="component" value="Unassembled WGS sequence"/>
</dbReference>
<name>A0ABQ2N3E5_9MICO</name>
<comment type="caution">
    <text evidence="5">The sequence shown here is derived from an EMBL/GenBank/DDBJ whole genome shotgun (WGS) entry which is preliminary data.</text>
</comment>
<keyword evidence="6" id="KW-1185">Reference proteome</keyword>